<dbReference type="AlphaFoldDB" id="A0A015LJ37"/>
<feature type="compositionally biased region" description="Basic and acidic residues" evidence="2">
    <location>
        <begin position="673"/>
        <end position="705"/>
    </location>
</feature>
<evidence type="ECO:0000259" key="4">
    <source>
        <dbReference type="PROSITE" id="PS50853"/>
    </source>
</evidence>
<feature type="region of interest" description="Disordered" evidence="2">
    <location>
        <begin position="583"/>
        <end position="705"/>
    </location>
</feature>
<organism evidence="5 6">
    <name type="scientific">Rhizophagus irregularis (strain DAOM 197198w)</name>
    <name type="common">Glomus intraradices</name>
    <dbReference type="NCBI Taxonomy" id="1432141"/>
    <lineage>
        <taxon>Eukaryota</taxon>
        <taxon>Fungi</taxon>
        <taxon>Fungi incertae sedis</taxon>
        <taxon>Mucoromycota</taxon>
        <taxon>Glomeromycotina</taxon>
        <taxon>Glomeromycetes</taxon>
        <taxon>Glomerales</taxon>
        <taxon>Glomeraceae</taxon>
        <taxon>Rhizophagus</taxon>
    </lineage>
</organism>
<evidence type="ECO:0000256" key="1">
    <source>
        <dbReference type="ARBA" id="ARBA00022737"/>
    </source>
</evidence>
<gene>
    <name evidence="5" type="ORF">RirG_002940</name>
</gene>
<keyword evidence="3" id="KW-0812">Transmembrane</keyword>
<evidence type="ECO:0000313" key="5">
    <source>
        <dbReference type="EMBL" id="EXX79724.1"/>
    </source>
</evidence>
<feature type="compositionally biased region" description="Basic and acidic residues" evidence="2">
    <location>
        <begin position="583"/>
        <end position="665"/>
    </location>
</feature>
<dbReference type="InterPro" id="IPR013783">
    <property type="entry name" value="Ig-like_fold"/>
</dbReference>
<dbReference type="Proteomes" id="UP000022910">
    <property type="component" value="Unassembled WGS sequence"/>
</dbReference>
<keyword evidence="6" id="KW-1185">Reference proteome</keyword>
<keyword evidence="1" id="KW-0677">Repeat</keyword>
<feature type="domain" description="Fibronectin type-III" evidence="4">
    <location>
        <begin position="156"/>
        <end position="247"/>
    </location>
</feature>
<feature type="domain" description="Fibronectin type-III" evidence="4">
    <location>
        <begin position="250"/>
        <end position="340"/>
    </location>
</feature>
<comment type="caution">
    <text evidence="5">The sequence shown here is derived from an EMBL/GenBank/DDBJ whole genome shotgun (WGS) entry which is preliminary data.</text>
</comment>
<dbReference type="PROSITE" id="PS50853">
    <property type="entry name" value="FN3"/>
    <property type="match status" value="2"/>
</dbReference>
<proteinExistence type="predicted"/>
<dbReference type="HOGENOM" id="CLU_391350_0_0_1"/>
<dbReference type="InterPro" id="IPR050991">
    <property type="entry name" value="ECM_Regulatory_Proteins"/>
</dbReference>
<dbReference type="InterPro" id="IPR003961">
    <property type="entry name" value="FN3_dom"/>
</dbReference>
<dbReference type="Pfam" id="PF00041">
    <property type="entry name" value="fn3"/>
    <property type="match status" value="1"/>
</dbReference>
<dbReference type="PANTHER" id="PTHR46708:SF2">
    <property type="entry name" value="FIBRONECTIN TYPE-III DOMAIN-CONTAINING PROTEIN"/>
    <property type="match status" value="1"/>
</dbReference>
<feature type="transmembrane region" description="Helical" evidence="3">
    <location>
        <begin position="554"/>
        <end position="574"/>
    </location>
</feature>
<dbReference type="SUPFAM" id="SSF49265">
    <property type="entry name" value="Fibronectin type III"/>
    <property type="match status" value="2"/>
</dbReference>
<dbReference type="Gene3D" id="2.60.40.10">
    <property type="entry name" value="Immunoglobulins"/>
    <property type="match status" value="3"/>
</dbReference>
<dbReference type="CDD" id="cd00063">
    <property type="entry name" value="FN3"/>
    <property type="match status" value="1"/>
</dbReference>
<evidence type="ECO:0000256" key="2">
    <source>
        <dbReference type="SAM" id="MobiDB-lite"/>
    </source>
</evidence>
<keyword evidence="3" id="KW-1133">Transmembrane helix</keyword>
<dbReference type="SMART" id="SM00060">
    <property type="entry name" value="FN3"/>
    <property type="match status" value="3"/>
</dbReference>
<reference evidence="5 6" key="1">
    <citation type="submission" date="2014-02" db="EMBL/GenBank/DDBJ databases">
        <title>Single nucleus genome sequencing reveals high similarity among nuclei of an endomycorrhizal fungus.</title>
        <authorList>
            <person name="Lin K."/>
            <person name="Geurts R."/>
            <person name="Zhang Z."/>
            <person name="Limpens E."/>
            <person name="Saunders D.G."/>
            <person name="Mu D."/>
            <person name="Pang E."/>
            <person name="Cao H."/>
            <person name="Cha H."/>
            <person name="Lin T."/>
            <person name="Zhou Q."/>
            <person name="Shang Y."/>
            <person name="Li Y."/>
            <person name="Ivanov S."/>
            <person name="Sharma T."/>
            <person name="Velzen R.V."/>
            <person name="Ruijter N.D."/>
            <person name="Aanen D.K."/>
            <person name="Win J."/>
            <person name="Kamoun S."/>
            <person name="Bisseling T."/>
            <person name="Huang S."/>
        </authorList>
    </citation>
    <scope>NUCLEOTIDE SEQUENCE [LARGE SCALE GENOMIC DNA]</scope>
    <source>
        <strain evidence="6">DAOM197198w</strain>
    </source>
</reference>
<evidence type="ECO:0000256" key="3">
    <source>
        <dbReference type="SAM" id="Phobius"/>
    </source>
</evidence>
<dbReference type="PANTHER" id="PTHR46708">
    <property type="entry name" value="TENASCIN"/>
    <property type="match status" value="1"/>
</dbReference>
<name>A0A015LJ37_RHIIW</name>
<keyword evidence="3" id="KW-0472">Membrane</keyword>
<evidence type="ECO:0000313" key="6">
    <source>
        <dbReference type="Proteomes" id="UP000022910"/>
    </source>
</evidence>
<dbReference type="InterPro" id="IPR036116">
    <property type="entry name" value="FN3_sf"/>
</dbReference>
<dbReference type="EMBL" id="JEMT01001708">
    <property type="protein sequence ID" value="EXX79724.1"/>
    <property type="molecule type" value="Genomic_DNA"/>
</dbReference>
<sequence length="705" mass="78592">MVFVFTVGMLPVTKSFAYTGGSLEGKTLRLGTSITDNGIGTNNSTDGNETTGATLEKNGLKDTLWYEFTSLTEVFSFRLRAKLDTTAANNAVYVLYFDQNGVEIHRQLVQLSTAATTTDIDTPKNGVKKVAVLNPSPDASRTIYEFDVFTNTDTTPPMNVSNLNSSNVTDTSFSVNWIKPNDLDYDKAEIYLDGVLKGSVAATNIQNYSFSGLLSDKSFIVKVVSVDRTGNKSSGSTVTVKTNVKPDVTAPGNVTDLIGTPTYNAVSLSWTNPPDQDFARVKVYENGVYKRTVTKDNTTALFENLEPETVYAFKVTSIDNTGNESTGATIEVKTLKIPEISDIKDLKAEAKFDRVKLSWELPQDQYFHHVNIYRKEIEDQSFFEDMFGSSSVSAATTEDGYTPMFETNGTYWTDLTVKSDADYKYKVTAENTAGYETQGLEVEASTPQETPPKMEDVEYKENENGDYVVTWKNPITGKVKIFVGGNEYLTVPAAQGTATIPKADLKYNSYGAPDVTVKPVSDSGLEGEEETPPKFGNGDTPFSVGELLQTGNGLLWYVSPLLLLALAFLLVPKLRGLITQNIKKDSPRSEKALERRTGRSEERELRTENKEQQHEKIERDHIERQDRHVGREFNGKVEKIEAPGRPIREENRVGEKPTPIIERRATKERHLRVREARQKREPREPSRRVREARTPREPRKGRGAS</sequence>
<accession>A0A015LJ37</accession>
<protein>
    <recommendedName>
        <fullName evidence="4">Fibronectin type-III domain-containing protein</fullName>
    </recommendedName>
</protein>